<dbReference type="GeneID" id="85015476"/>
<evidence type="ECO:0000256" key="2">
    <source>
        <dbReference type="ARBA" id="ARBA00022490"/>
    </source>
</evidence>
<dbReference type="Pfam" id="PF00381">
    <property type="entry name" value="PTS-HPr"/>
    <property type="match status" value="1"/>
</dbReference>
<dbReference type="RefSeq" id="WP_183684490.1">
    <property type="nucleotide sequence ID" value="NZ_JACHHH010000010.1"/>
</dbReference>
<organism evidence="5 6">
    <name type="scientific">Oribacterium sinus</name>
    <dbReference type="NCBI Taxonomy" id="237576"/>
    <lineage>
        <taxon>Bacteria</taxon>
        <taxon>Bacillati</taxon>
        <taxon>Bacillota</taxon>
        <taxon>Clostridia</taxon>
        <taxon>Lachnospirales</taxon>
        <taxon>Lachnospiraceae</taxon>
        <taxon>Oribacterium</taxon>
    </lineage>
</organism>
<sequence length="97" mass="10377">MLSQEVKIINESGLHLRPAGVLTQTCIRYKSEIILHYGERKIVGKSVLNVMAAGIKRGSTVVVECNGPDEEEALKAVVEAISNGLGEGPEGSEPLFT</sequence>
<dbReference type="SUPFAM" id="SSF55594">
    <property type="entry name" value="HPr-like"/>
    <property type="match status" value="1"/>
</dbReference>
<dbReference type="PANTHER" id="PTHR33705">
    <property type="entry name" value="PHOSPHOCARRIER PROTEIN HPR"/>
    <property type="match status" value="1"/>
</dbReference>
<dbReference type="GO" id="GO:0005737">
    <property type="term" value="C:cytoplasm"/>
    <property type="evidence" value="ECO:0007669"/>
    <property type="project" value="UniProtKB-SubCell"/>
</dbReference>
<comment type="caution">
    <text evidence="5">The sequence shown here is derived from an EMBL/GenBank/DDBJ whole genome shotgun (WGS) entry which is preliminary data.</text>
</comment>
<protein>
    <submittedName>
        <fullName evidence="5">Phosphocarrier protein</fullName>
    </submittedName>
</protein>
<dbReference type="PROSITE" id="PS51350">
    <property type="entry name" value="PTS_HPR_DOM"/>
    <property type="match status" value="1"/>
</dbReference>
<dbReference type="InterPro" id="IPR050399">
    <property type="entry name" value="HPr"/>
</dbReference>
<comment type="subcellular location">
    <subcellularLocation>
        <location evidence="1">Cytoplasm</location>
    </subcellularLocation>
</comment>
<dbReference type="PANTHER" id="PTHR33705:SF2">
    <property type="entry name" value="PHOSPHOCARRIER PROTEIN NPR"/>
    <property type="match status" value="1"/>
</dbReference>
<dbReference type="CDD" id="cd00367">
    <property type="entry name" value="PTS-HPr_like"/>
    <property type="match status" value="1"/>
</dbReference>
<evidence type="ECO:0000256" key="1">
    <source>
        <dbReference type="ARBA" id="ARBA00004496"/>
    </source>
</evidence>
<feature type="domain" description="HPr" evidence="4">
    <location>
        <begin position="1"/>
        <end position="88"/>
    </location>
</feature>
<name>A0A7W9SGV7_9FIRM</name>
<dbReference type="GO" id="GO:0009401">
    <property type="term" value="P:phosphoenolpyruvate-dependent sugar phosphotransferase system"/>
    <property type="evidence" value="ECO:0007669"/>
    <property type="project" value="UniProtKB-KW"/>
</dbReference>
<dbReference type="Gene3D" id="3.30.1340.10">
    <property type="entry name" value="HPr-like"/>
    <property type="match status" value="1"/>
</dbReference>
<dbReference type="Proteomes" id="UP000522163">
    <property type="component" value="Unassembled WGS sequence"/>
</dbReference>
<accession>A0A7W9SGV7</accession>
<keyword evidence="3" id="KW-0598">Phosphotransferase system</keyword>
<keyword evidence="2" id="KW-0963">Cytoplasm</keyword>
<evidence type="ECO:0000256" key="3">
    <source>
        <dbReference type="ARBA" id="ARBA00022683"/>
    </source>
</evidence>
<dbReference type="AlphaFoldDB" id="A0A7W9SGV7"/>
<reference evidence="5 6" key="1">
    <citation type="submission" date="2020-08" db="EMBL/GenBank/DDBJ databases">
        <title>Genomic Encyclopedia of Type Strains, Phase IV (KMG-IV): sequencing the most valuable type-strain genomes for metagenomic binning, comparative biology and taxonomic classification.</title>
        <authorList>
            <person name="Goeker M."/>
        </authorList>
    </citation>
    <scope>NUCLEOTIDE SEQUENCE [LARGE SCALE GENOMIC DNA]</scope>
    <source>
        <strain evidence="5 6">DSM 17245</strain>
    </source>
</reference>
<dbReference type="EMBL" id="JACHHH010000010">
    <property type="protein sequence ID" value="MBB6041954.1"/>
    <property type="molecule type" value="Genomic_DNA"/>
</dbReference>
<dbReference type="NCBIfam" id="TIGR01003">
    <property type="entry name" value="PTS_HPr_family"/>
    <property type="match status" value="1"/>
</dbReference>
<dbReference type="PRINTS" id="PR00107">
    <property type="entry name" value="PHOSPHOCPHPR"/>
</dbReference>
<gene>
    <name evidence="5" type="ORF">HNQ46_001945</name>
</gene>
<evidence type="ECO:0000313" key="5">
    <source>
        <dbReference type="EMBL" id="MBB6041954.1"/>
    </source>
</evidence>
<proteinExistence type="predicted"/>
<dbReference type="InterPro" id="IPR000032">
    <property type="entry name" value="HPr-like"/>
</dbReference>
<evidence type="ECO:0000259" key="4">
    <source>
        <dbReference type="PROSITE" id="PS51350"/>
    </source>
</evidence>
<evidence type="ECO:0000313" key="6">
    <source>
        <dbReference type="Proteomes" id="UP000522163"/>
    </source>
</evidence>
<dbReference type="InterPro" id="IPR035895">
    <property type="entry name" value="HPr-like_sf"/>
</dbReference>